<evidence type="ECO:0000313" key="1">
    <source>
        <dbReference type="EMBL" id="EMA14495.1"/>
    </source>
</evidence>
<proteinExistence type="predicted"/>
<dbReference type="RefSeq" id="WP_007189836.1">
    <property type="nucleotide sequence ID" value="NZ_AOLS01000076.1"/>
</dbReference>
<dbReference type="PATRIC" id="fig|662475.6.peg.3029"/>
<name>M0K3T9_9EURY</name>
<accession>M0K3T9</accession>
<organism evidence="1 2">
    <name type="scientific">Haloarcula marismortui ATCC 33799</name>
    <dbReference type="NCBI Taxonomy" id="662475"/>
    <lineage>
        <taxon>Archaea</taxon>
        <taxon>Methanobacteriati</taxon>
        <taxon>Methanobacteriota</taxon>
        <taxon>Stenosarchaea group</taxon>
        <taxon>Halobacteria</taxon>
        <taxon>Halobacteriales</taxon>
        <taxon>Haloarculaceae</taxon>
        <taxon>Haloarcula</taxon>
    </lineage>
</organism>
<reference evidence="1 2" key="1">
    <citation type="journal article" date="2014" name="PLoS Genet.">
        <title>Phylogenetically driven sequencing of extremely halophilic archaea reveals strategies for static and dynamic osmo-response.</title>
        <authorList>
            <person name="Becker E.A."/>
            <person name="Seitzer P.M."/>
            <person name="Tritt A."/>
            <person name="Larsen D."/>
            <person name="Krusor M."/>
            <person name="Yao A.I."/>
            <person name="Wu D."/>
            <person name="Madern D."/>
            <person name="Eisen J.A."/>
            <person name="Darling A.E."/>
            <person name="Facciotti M.T."/>
        </authorList>
    </citation>
    <scope>NUCLEOTIDE SEQUENCE [LARGE SCALE GENOMIC DNA]</scope>
    <source>
        <strain evidence="1 2">ATCC 33799</strain>
    </source>
</reference>
<dbReference type="AlphaFoldDB" id="M0K3T9"/>
<keyword evidence="2" id="KW-1185">Reference proteome</keyword>
<dbReference type="Proteomes" id="UP000011687">
    <property type="component" value="Unassembled WGS sequence"/>
</dbReference>
<evidence type="ECO:0000313" key="2">
    <source>
        <dbReference type="Proteomes" id="UP000011687"/>
    </source>
</evidence>
<sequence>MIGKDSVTDTVAVLANGAAWIAQTEGIWFPIATTYARYLQPIYGLPDIRGPLAFLTLVYLGLRLADLWEAGDEAMEEMT</sequence>
<protein>
    <submittedName>
        <fullName evidence="1">Uncharacterized protein</fullName>
    </submittedName>
</protein>
<dbReference type="EMBL" id="AOLS01000076">
    <property type="protein sequence ID" value="EMA14495.1"/>
    <property type="molecule type" value="Genomic_DNA"/>
</dbReference>
<gene>
    <name evidence="1" type="ORF">C435_15498</name>
</gene>
<comment type="caution">
    <text evidence="1">The sequence shown here is derived from an EMBL/GenBank/DDBJ whole genome shotgun (WGS) entry which is preliminary data.</text>
</comment>